<dbReference type="AlphaFoldDB" id="A0A644ZPU6"/>
<sequence length="154" mass="17415">MYAVDELLDNPDLLIATATKLKEEREKRIVAEKQIEEQKPKVLFADAVSASHTSILVGDLAKIIKQNGVDIGANRLFEWLRREGYLIKRKGADYNMPTQKSMELGLFEIKETSITHSDGHIIVNKTPKVTGKGQLYFINLFVQEKVENEVACVK</sequence>
<dbReference type="GO" id="GO:0003677">
    <property type="term" value="F:DNA binding"/>
    <property type="evidence" value="ECO:0007669"/>
    <property type="project" value="InterPro"/>
</dbReference>
<evidence type="ECO:0000259" key="1">
    <source>
        <dbReference type="Pfam" id="PF03374"/>
    </source>
</evidence>
<dbReference type="EMBL" id="VSSQ01009930">
    <property type="protein sequence ID" value="MPM42980.1"/>
    <property type="molecule type" value="Genomic_DNA"/>
</dbReference>
<accession>A0A644ZPU6</accession>
<protein>
    <recommendedName>
        <fullName evidence="1">Antirepressor protein C-terminal domain-containing protein</fullName>
    </recommendedName>
</protein>
<dbReference type="InterPro" id="IPR005039">
    <property type="entry name" value="Ant_C"/>
</dbReference>
<comment type="caution">
    <text evidence="2">The sequence shown here is derived from an EMBL/GenBank/DDBJ whole genome shotgun (WGS) entry which is preliminary data.</text>
</comment>
<feature type="domain" description="Antirepressor protein C-terminal" evidence="1">
    <location>
        <begin position="32"/>
        <end position="141"/>
    </location>
</feature>
<dbReference type="Pfam" id="PF03374">
    <property type="entry name" value="ANT"/>
    <property type="match status" value="1"/>
</dbReference>
<name>A0A644ZPU6_9ZZZZ</name>
<organism evidence="2">
    <name type="scientific">bioreactor metagenome</name>
    <dbReference type="NCBI Taxonomy" id="1076179"/>
    <lineage>
        <taxon>unclassified sequences</taxon>
        <taxon>metagenomes</taxon>
        <taxon>ecological metagenomes</taxon>
    </lineage>
</organism>
<proteinExistence type="predicted"/>
<reference evidence="2" key="1">
    <citation type="submission" date="2019-08" db="EMBL/GenBank/DDBJ databases">
        <authorList>
            <person name="Kucharzyk K."/>
            <person name="Murdoch R.W."/>
            <person name="Higgins S."/>
            <person name="Loffler F."/>
        </authorList>
    </citation>
    <scope>NUCLEOTIDE SEQUENCE</scope>
</reference>
<evidence type="ECO:0000313" key="2">
    <source>
        <dbReference type="EMBL" id="MPM42980.1"/>
    </source>
</evidence>
<gene>
    <name evidence="2" type="ORF">SDC9_89652</name>
</gene>